<evidence type="ECO:0000256" key="1">
    <source>
        <dbReference type="ARBA" id="ARBA00023015"/>
    </source>
</evidence>
<evidence type="ECO:0000256" key="2">
    <source>
        <dbReference type="ARBA" id="ARBA00023082"/>
    </source>
</evidence>
<dbReference type="PANTHER" id="PTHR30385:SF4">
    <property type="entry name" value="RNA POLYMERASE SIGMA-E FACTOR"/>
    <property type="match status" value="1"/>
</dbReference>
<dbReference type="GO" id="GO:0016987">
    <property type="term" value="F:sigma factor activity"/>
    <property type="evidence" value="ECO:0007669"/>
    <property type="project" value="UniProtKB-KW"/>
</dbReference>
<dbReference type="Pfam" id="PF04545">
    <property type="entry name" value="Sigma70_r4"/>
    <property type="match status" value="1"/>
</dbReference>
<dbReference type="Gene3D" id="1.20.140.160">
    <property type="match status" value="1"/>
</dbReference>
<evidence type="ECO:0000259" key="5">
    <source>
        <dbReference type="Pfam" id="PF04539"/>
    </source>
</evidence>
<keyword evidence="9" id="KW-1185">Reference proteome</keyword>
<dbReference type="SUPFAM" id="SSF88946">
    <property type="entry name" value="Sigma2 domain of RNA polymerase sigma factors"/>
    <property type="match status" value="1"/>
</dbReference>
<accession>A0A0B5F0A7</accession>
<dbReference type="Pfam" id="PF04542">
    <property type="entry name" value="Sigma70_r2"/>
    <property type="match status" value="1"/>
</dbReference>
<gene>
    <name evidence="8" type="ORF">SLNWT_3381</name>
</gene>
<keyword evidence="3" id="KW-0238">DNA-binding</keyword>
<dbReference type="InterPro" id="IPR000943">
    <property type="entry name" value="RNA_pol_sigma70"/>
</dbReference>
<dbReference type="InterPro" id="IPR007624">
    <property type="entry name" value="RNA_pol_sigma70_r3"/>
</dbReference>
<dbReference type="InterPro" id="IPR013324">
    <property type="entry name" value="RNA_pol_sigma_r3/r4-like"/>
</dbReference>
<keyword evidence="1" id="KW-0805">Transcription regulation</keyword>
<dbReference type="PANTHER" id="PTHR30385">
    <property type="entry name" value="SIGMA FACTOR F FLAGELLAR"/>
    <property type="match status" value="1"/>
</dbReference>
<dbReference type="NCBIfam" id="TIGR02980">
    <property type="entry name" value="SigBFG"/>
    <property type="match status" value="1"/>
</dbReference>
<name>A0A0B5F0A7_STRA4</name>
<dbReference type="InterPro" id="IPR014322">
    <property type="entry name" value="RNA_pol_sigma-B/F/G"/>
</dbReference>
<dbReference type="Proteomes" id="UP000031523">
    <property type="component" value="Chromosome"/>
</dbReference>
<dbReference type="Pfam" id="PF04539">
    <property type="entry name" value="Sigma70_r3"/>
    <property type="match status" value="1"/>
</dbReference>
<keyword evidence="2" id="KW-0731">Sigma factor</keyword>
<dbReference type="KEGG" id="sals:SLNWT_3381"/>
<feature type="domain" description="RNA polymerase sigma-70 region 4" evidence="7">
    <location>
        <begin position="234"/>
        <end position="282"/>
    </location>
</feature>
<dbReference type="PRINTS" id="PR00046">
    <property type="entry name" value="SIGMA70FCT"/>
</dbReference>
<dbReference type="EMBL" id="CP010519">
    <property type="protein sequence ID" value="AJE83757.1"/>
    <property type="molecule type" value="Genomic_DNA"/>
</dbReference>
<protein>
    <submittedName>
        <fullName evidence="8">RNA polymerase sigma-B factor</fullName>
    </submittedName>
</protein>
<dbReference type="GO" id="GO:0006352">
    <property type="term" value="P:DNA-templated transcription initiation"/>
    <property type="evidence" value="ECO:0007669"/>
    <property type="project" value="InterPro"/>
</dbReference>
<dbReference type="InterPro" id="IPR013325">
    <property type="entry name" value="RNA_pol_sigma_r2"/>
</dbReference>
<feature type="domain" description="RNA polymerase sigma-70 region 2" evidence="6">
    <location>
        <begin position="65"/>
        <end position="134"/>
    </location>
</feature>
<evidence type="ECO:0000259" key="6">
    <source>
        <dbReference type="Pfam" id="PF04542"/>
    </source>
</evidence>
<evidence type="ECO:0000259" key="7">
    <source>
        <dbReference type="Pfam" id="PF04545"/>
    </source>
</evidence>
<evidence type="ECO:0000256" key="4">
    <source>
        <dbReference type="ARBA" id="ARBA00023163"/>
    </source>
</evidence>
<dbReference type="NCBIfam" id="TIGR02937">
    <property type="entry name" value="sigma70-ECF"/>
    <property type="match status" value="1"/>
</dbReference>
<sequence>MVISETRAGQVLTDGEAGVREALPVVDDPRSTAPADARELSRLFFARLRELEEGTPEYQYARNTLIELNMGLVHFGVRRFRSGAVETEDMVQVGMIGMIKAIDRFDLSREVEFVTFAMPYITGEIKRFFRDATWALHVPRRLQERRQELARAQDDLIALLGRAPRTAELAEVMQIPEKEVAEAQRAANGYHTQSLDAPIGSEGMHRADRPLSEMVGGEDPAYELIENCHALGPLLAELAPREQEILRMRFAEELTQAQIGERIGVSQMQVSRLLTRTLGRLRRQLLIDESPRV</sequence>
<dbReference type="InterPro" id="IPR007630">
    <property type="entry name" value="RNA_pol_sigma70_r4"/>
</dbReference>
<reference evidence="8 9" key="1">
    <citation type="submission" date="2015-01" db="EMBL/GenBank/DDBJ databases">
        <title>Enhanced salinomycin production by adjusting the supply of polyketide extender units in Streptomyce albus DSM 41398.</title>
        <authorList>
            <person name="Lu C."/>
        </authorList>
    </citation>
    <scope>NUCLEOTIDE SEQUENCE [LARGE SCALE GENOMIC DNA]</scope>
    <source>
        <strain evidence="9">ATCC 21838 / DSM 41398 / FERM P-419 / JCM 4703 / NBRC 107858</strain>
    </source>
</reference>
<dbReference type="CDD" id="cd06171">
    <property type="entry name" value="Sigma70_r4"/>
    <property type="match status" value="1"/>
</dbReference>
<organism evidence="8 9">
    <name type="scientific">Streptomyces albus (strain ATCC 21838 / DSM 41398 / FERM P-419 / JCM 4703 / NBRC 107858)</name>
    <dbReference type="NCBI Taxonomy" id="1081613"/>
    <lineage>
        <taxon>Bacteria</taxon>
        <taxon>Bacillati</taxon>
        <taxon>Actinomycetota</taxon>
        <taxon>Actinomycetes</taxon>
        <taxon>Kitasatosporales</taxon>
        <taxon>Streptomycetaceae</taxon>
        <taxon>Streptomyces</taxon>
    </lineage>
</organism>
<evidence type="ECO:0000256" key="3">
    <source>
        <dbReference type="ARBA" id="ARBA00023125"/>
    </source>
</evidence>
<dbReference type="GO" id="GO:0003677">
    <property type="term" value="F:DNA binding"/>
    <property type="evidence" value="ECO:0007669"/>
    <property type="project" value="UniProtKB-KW"/>
</dbReference>
<dbReference type="InterPro" id="IPR014284">
    <property type="entry name" value="RNA_pol_sigma-70_dom"/>
</dbReference>
<proteinExistence type="predicted"/>
<evidence type="ECO:0000313" key="9">
    <source>
        <dbReference type="Proteomes" id="UP000031523"/>
    </source>
</evidence>
<dbReference type="InterPro" id="IPR007627">
    <property type="entry name" value="RNA_pol_sigma70_r2"/>
</dbReference>
<dbReference type="SUPFAM" id="SSF88659">
    <property type="entry name" value="Sigma3 and sigma4 domains of RNA polymerase sigma factors"/>
    <property type="match status" value="2"/>
</dbReference>
<keyword evidence="4" id="KW-0804">Transcription</keyword>
<evidence type="ECO:0000313" key="8">
    <source>
        <dbReference type="EMBL" id="AJE83757.1"/>
    </source>
</evidence>
<dbReference type="Gene3D" id="1.20.120.1810">
    <property type="match status" value="1"/>
</dbReference>
<feature type="domain" description="RNA polymerase sigma-70 region 3" evidence="5">
    <location>
        <begin position="144"/>
        <end position="203"/>
    </location>
</feature>
<dbReference type="AlphaFoldDB" id="A0A0B5F0A7"/>